<dbReference type="Pfam" id="PF02321">
    <property type="entry name" value="OEP"/>
    <property type="match status" value="2"/>
</dbReference>
<feature type="compositionally biased region" description="Low complexity" evidence="8">
    <location>
        <begin position="354"/>
        <end position="375"/>
    </location>
</feature>
<protein>
    <submittedName>
        <fullName evidence="10">TolC family protein</fullName>
    </submittedName>
</protein>
<dbReference type="Proteomes" id="UP001333818">
    <property type="component" value="Unassembled WGS sequence"/>
</dbReference>
<dbReference type="GO" id="GO:1990281">
    <property type="term" value="C:efflux pump complex"/>
    <property type="evidence" value="ECO:0007669"/>
    <property type="project" value="TreeGrafter"/>
</dbReference>
<evidence type="ECO:0000313" key="10">
    <source>
        <dbReference type="EMBL" id="MEE3719610.1"/>
    </source>
</evidence>
<dbReference type="InterPro" id="IPR051906">
    <property type="entry name" value="TolC-like"/>
</dbReference>
<gene>
    <name evidence="10" type="ORF">V2H45_22985</name>
</gene>
<evidence type="ECO:0000256" key="8">
    <source>
        <dbReference type="SAM" id="MobiDB-lite"/>
    </source>
</evidence>
<keyword evidence="9" id="KW-0732">Signal</keyword>
<evidence type="ECO:0000256" key="9">
    <source>
        <dbReference type="SAM" id="SignalP"/>
    </source>
</evidence>
<dbReference type="Gene3D" id="1.20.1600.10">
    <property type="entry name" value="Outer membrane efflux proteins (OEP)"/>
    <property type="match status" value="1"/>
</dbReference>
<dbReference type="GO" id="GO:0015288">
    <property type="term" value="F:porin activity"/>
    <property type="evidence" value="ECO:0007669"/>
    <property type="project" value="TreeGrafter"/>
</dbReference>
<dbReference type="PANTHER" id="PTHR30026">
    <property type="entry name" value="OUTER MEMBRANE PROTEIN TOLC"/>
    <property type="match status" value="1"/>
</dbReference>
<evidence type="ECO:0000256" key="4">
    <source>
        <dbReference type="ARBA" id="ARBA00022452"/>
    </source>
</evidence>
<dbReference type="GO" id="GO:0009279">
    <property type="term" value="C:cell outer membrane"/>
    <property type="evidence" value="ECO:0007669"/>
    <property type="project" value="UniProtKB-SubCell"/>
</dbReference>
<keyword evidence="3" id="KW-0813">Transport</keyword>
<keyword evidence="7" id="KW-0998">Cell outer membrane</keyword>
<evidence type="ECO:0000256" key="2">
    <source>
        <dbReference type="ARBA" id="ARBA00007613"/>
    </source>
</evidence>
<keyword evidence="6" id="KW-0472">Membrane</keyword>
<comment type="caution">
    <text evidence="10">The sequence shown here is derived from an EMBL/GenBank/DDBJ whole genome shotgun (WGS) entry which is preliminary data.</text>
</comment>
<feature type="region of interest" description="Disordered" evidence="8">
    <location>
        <begin position="195"/>
        <end position="280"/>
    </location>
</feature>
<comment type="subcellular location">
    <subcellularLocation>
        <location evidence="1">Cell outer membrane</location>
    </subcellularLocation>
</comment>
<keyword evidence="5" id="KW-0812">Transmembrane</keyword>
<comment type="similarity">
    <text evidence="2">Belongs to the outer membrane factor (OMF) (TC 1.B.17) family.</text>
</comment>
<feature type="compositionally biased region" description="Basic and acidic residues" evidence="8">
    <location>
        <begin position="266"/>
        <end position="279"/>
    </location>
</feature>
<dbReference type="SUPFAM" id="SSF56954">
    <property type="entry name" value="Outer membrane efflux proteins (OEP)"/>
    <property type="match status" value="1"/>
</dbReference>
<dbReference type="GO" id="GO:0015562">
    <property type="term" value="F:efflux transmembrane transporter activity"/>
    <property type="evidence" value="ECO:0007669"/>
    <property type="project" value="InterPro"/>
</dbReference>
<evidence type="ECO:0000256" key="5">
    <source>
        <dbReference type="ARBA" id="ARBA00022692"/>
    </source>
</evidence>
<evidence type="ECO:0000256" key="3">
    <source>
        <dbReference type="ARBA" id="ARBA00022448"/>
    </source>
</evidence>
<evidence type="ECO:0000256" key="7">
    <source>
        <dbReference type="ARBA" id="ARBA00023237"/>
    </source>
</evidence>
<evidence type="ECO:0000313" key="11">
    <source>
        <dbReference type="Proteomes" id="UP001333818"/>
    </source>
</evidence>
<dbReference type="EMBL" id="JAZBJZ010000149">
    <property type="protein sequence ID" value="MEE3719610.1"/>
    <property type="molecule type" value="Genomic_DNA"/>
</dbReference>
<dbReference type="PANTHER" id="PTHR30026:SF21">
    <property type="entry name" value="SLR1270 PROTEIN"/>
    <property type="match status" value="1"/>
</dbReference>
<keyword evidence="4" id="KW-1134">Transmembrane beta strand</keyword>
<sequence length="834" mass="89310">MQISFGWMTLSASLAILTPTLSANAQVNILDRTPANPFVSSQVSTIIVGSIPQTIPISGSVLELSWLAATDGSRVEVPLASLFKTLLSQITDNSAQTPSTNLTTGTQVPLENRSNTKVTGAIVPVANRNSLPTDRLRTKTPETILASLPLREIQLSSKPSYFTAQEPDTLETHSSSSTAMPPVAEVTIAKPKPALLIRPSQRSQVKPSEPQAAKPSEPAAKPTSVNLSPLQGNGLREINTSTQPTTKVALEPASDLPTETTAKPTESGKPEVRDADAKPTVKKPVMLPLGLRSAVPKPIASKPISEETSVKVPASSSAIAAPETKPALTPAALEPKLPVQTEQKLSDLKAPESKPVAKPTTTAATPAPATSTQTKIEPTPQPATVTSGSETHAAQLPTSSLALEPAQTLVVPTTPSQVKLDRTKPISLNEAIELANKTNRDIIQARIAVDRARAALREQEAAKLPTIDATLQYNFTDSAQVRLGNVAAPFLTPPANTITQPVTGTVGVQYNIFNSGLVDANIRAAENLLRIKEADLNRITQVVRLNIATAYYQLQNTDENVRIQLKAVENAERSLKDTQALERAGAGTKFDVLQSEVQLANAQQNLLNARANQLIARRDMSRQLEYPATLDLSAADKIEPAQDWKPTLEDTIILAVRNRSDLDILKLQREVARDRIVAAFATLGPQVNLSANLNAADNFNQIGGVALGYQLGATVQWSLFDGGKAQAQADQFKADQALAESQFEQTARQIRFDVEQAYITLLKSREQITTATRALTQANEALRLARLRLTAGVGTQLEVINAEVALTQADVNRLQAITGFNLSLSTLQRAINGL</sequence>
<evidence type="ECO:0000256" key="6">
    <source>
        <dbReference type="ARBA" id="ARBA00023136"/>
    </source>
</evidence>
<feature type="chain" id="PRO_5043623022" evidence="9">
    <location>
        <begin position="26"/>
        <end position="834"/>
    </location>
</feature>
<evidence type="ECO:0000256" key="1">
    <source>
        <dbReference type="ARBA" id="ARBA00004442"/>
    </source>
</evidence>
<dbReference type="RefSeq" id="WP_330486046.1">
    <property type="nucleotide sequence ID" value="NZ_JAZBJZ010000149.1"/>
</dbReference>
<dbReference type="AlphaFoldDB" id="A0AAW9Q8R3"/>
<feature type="signal peptide" evidence="9">
    <location>
        <begin position="1"/>
        <end position="25"/>
    </location>
</feature>
<dbReference type="InterPro" id="IPR003423">
    <property type="entry name" value="OMP_efflux"/>
</dbReference>
<organism evidence="10 11">
    <name type="scientific">Tumidithrix elongata BACA0141</name>
    <dbReference type="NCBI Taxonomy" id="2716417"/>
    <lineage>
        <taxon>Bacteria</taxon>
        <taxon>Bacillati</taxon>
        <taxon>Cyanobacteriota</taxon>
        <taxon>Cyanophyceae</taxon>
        <taxon>Pseudanabaenales</taxon>
        <taxon>Pseudanabaenaceae</taxon>
        <taxon>Tumidithrix</taxon>
        <taxon>Tumidithrix elongata</taxon>
    </lineage>
</organism>
<reference evidence="10" key="1">
    <citation type="submission" date="2024-01" db="EMBL/GenBank/DDBJ databases">
        <title>Bank of Algae and Cyanobacteria of the Azores (BACA) strain genomes.</title>
        <authorList>
            <person name="Luz R."/>
            <person name="Cordeiro R."/>
            <person name="Fonseca A."/>
            <person name="Goncalves V."/>
        </authorList>
    </citation>
    <scope>NUCLEOTIDE SEQUENCE</scope>
    <source>
        <strain evidence="10">BACA0141</strain>
    </source>
</reference>
<name>A0AAW9Q8R3_9CYAN</name>
<accession>A0AAW9Q8R3</accession>
<proteinExistence type="inferred from homology"/>
<feature type="region of interest" description="Disordered" evidence="8">
    <location>
        <begin position="303"/>
        <end position="387"/>
    </location>
</feature>
<keyword evidence="11" id="KW-1185">Reference proteome</keyword>